<dbReference type="GO" id="GO:0005884">
    <property type="term" value="C:actin filament"/>
    <property type="evidence" value="ECO:0007669"/>
    <property type="project" value="TreeGrafter"/>
</dbReference>
<feature type="compositionally biased region" description="Pro residues" evidence="1">
    <location>
        <begin position="36"/>
        <end position="47"/>
    </location>
</feature>
<dbReference type="Proteomes" id="UP001215712">
    <property type="component" value="Unassembled WGS sequence"/>
</dbReference>
<feature type="compositionally biased region" description="Pro residues" evidence="1">
    <location>
        <begin position="68"/>
        <end position="78"/>
    </location>
</feature>
<keyword evidence="3" id="KW-1185">Reference proteome</keyword>
<gene>
    <name evidence="2" type="ORF">N7493_002051</name>
</gene>
<name>A0AAD6HVI7_9EURO</name>
<comment type="caution">
    <text evidence="2">The sequence shown here is derived from an EMBL/GenBank/DDBJ whole genome shotgun (WGS) entry which is preliminary data.</text>
</comment>
<sequence length="499" mass="55039">MTAAPPVPHAVPEGMNGGPGHIPSGLPRYHPIAMNPNPPHPAMPPPDQMAQSHHYRHYAPPLLHDPHAGPPPVPPTPSPTNLEQIEQRLRQLEHEEMNRMAARTHLLAVRKREDEEFRRMTESAEAEEEDLRRQRKRIKRESMGLGPNSAGDSPPLRPTPPRRLSETSAATTLAFFKQQSPPEPRQAPLPPVSQPQQAPPMPPPAHLHHQPHPPHPSQQSHQSHPPHPSHQPHPPHPPPSQAPQHQMVAHESMNGAGSIRRKQKYTIKNVEAWGERHGRPAAHDPSGRALWKRPSDGSLVYLTCPIQGCGKSDFVTLHGFMCHLTKKHKDRTLGSQSRALEMCGIVYDPNAPLPPVSASHRGSAESASAMDHDGEPGDELDSDSELDGEDSPDSYRVKTEMSDHPLSEHHDTPGPHDLSPVPKPVLPHGLSTKQSISSIIDRTPEPESREALASLPPSESLSQGPTPIPEQTIPVKRKFEYSPEKENTEPKERSRSGTE</sequence>
<feature type="compositionally biased region" description="Low complexity" evidence="1">
    <location>
        <begin position="451"/>
        <end position="462"/>
    </location>
</feature>
<feature type="compositionally biased region" description="Basic and acidic residues" evidence="1">
    <location>
        <begin position="477"/>
        <end position="499"/>
    </location>
</feature>
<evidence type="ECO:0000313" key="2">
    <source>
        <dbReference type="EMBL" id="KAJ5738896.1"/>
    </source>
</evidence>
<dbReference type="PANTHER" id="PTHR45691:SF6">
    <property type="entry name" value="PROTEIN DIAPHANOUS"/>
    <property type="match status" value="1"/>
</dbReference>
<protein>
    <submittedName>
        <fullName evidence="2">Uncharacterized protein</fullName>
    </submittedName>
</protein>
<evidence type="ECO:0000313" key="3">
    <source>
        <dbReference type="Proteomes" id="UP001215712"/>
    </source>
</evidence>
<feature type="compositionally biased region" description="Pro residues" evidence="1">
    <location>
        <begin position="225"/>
        <end position="241"/>
    </location>
</feature>
<feature type="region of interest" description="Disordered" evidence="1">
    <location>
        <begin position="114"/>
        <end position="248"/>
    </location>
</feature>
<feature type="region of interest" description="Disordered" evidence="1">
    <location>
        <begin position="354"/>
        <end position="499"/>
    </location>
</feature>
<feature type="compositionally biased region" description="Basic and acidic residues" evidence="1">
    <location>
        <begin position="393"/>
        <end position="414"/>
    </location>
</feature>
<organism evidence="2 3">
    <name type="scientific">Penicillium malachiteum</name>
    <dbReference type="NCBI Taxonomy" id="1324776"/>
    <lineage>
        <taxon>Eukaryota</taxon>
        <taxon>Fungi</taxon>
        <taxon>Dikarya</taxon>
        <taxon>Ascomycota</taxon>
        <taxon>Pezizomycotina</taxon>
        <taxon>Eurotiomycetes</taxon>
        <taxon>Eurotiomycetidae</taxon>
        <taxon>Eurotiales</taxon>
        <taxon>Aspergillaceae</taxon>
        <taxon>Penicillium</taxon>
    </lineage>
</organism>
<feature type="compositionally biased region" description="Acidic residues" evidence="1">
    <location>
        <begin position="376"/>
        <end position="392"/>
    </location>
</feature>
<dbReference type="EMBL" id="JAQJAN010000002">
    <property type="protein sequence ID" value="KAJ5738896.1"/>
    <property type="molecule type" value="Genomic_DNA"/>
</dbReference>
<reference evidence="2" key="1">
    <citation type="journal article" date="2023" name="IMA Fungus">
        <title>Comparative genomic study of the Penicillium genus elucidates a diverse pangenome and 15 lateral gene transfer events.</title>
        <authorList>
            <person name="Petersen C."/>
            <person name="Sorensen T."/>
            <person name="Nielsen M.R."/>
            <person name="Sondergaard T.E."/>
            <person name="Sorensen J.L."/>
            <person name="Fitzpatrick D.A."/>
            <person name="Frisvad J.C."/>
            <person name="Nielsen K.L."/>
        </authorList>
    </citation>
    <scope>NUCLEOTIDE SEQUENCE</scope>
    <source>
        <strain evidence="2">IBT 17514</strain>
    </source>
</reference>
<feature type="compositionally biased region" description="Pro residues" evidence="1">
    <location>
        <begin position="181"/>
        <end position="205"/>
    </location>
</feature>
<dbReference type="AlphaFoldDB" id="A0AAD6HVI7"/>
<feature type="compositionally biased region" description="Polar residues" evidence="1">
    <location>
        <begin position="431"/>
        <end position="440"/>
    </location>
</feature>
<evidence type="ECO:0000256" key="1">
    <source>
        <dbReference type="SAM" id="MobiDB-lite"/>
    </source>
</evidence>
<feature type="region of interest" description="Disordered" evidence="1">
    <location>
        <begin position="1"/>
        <end position="81"/>
    </location>
</feature>
<reference evidence="2" key="2">
    <citation type="submission" date="2023-01" db="EMBL/GenBank/DDBJ databases">
        <authorList>
            <person name="Petersen C."/>
        </authorList>
    </citation>
    <scope>NUCLEOTIDE SEQUENCE</scope>
    <source>
        <strain evidence="2">IBT 17514</strain>
    </source>
</reference>
<dbReference type="InterPro" id="IPR051412">
    <property type="entry name" value="Formin_Homology_Diaphanous_sf"/>
</dbReference>
<dbReference type="GO" id="GO:0030041">
    <property type="term" value="P:actin filament polymerization"/>
    <property type="evidence" value="ECO:0007669"/>
    <property type="project" value="TreeGrafter"/>
</dbReference>
<dbReference type="PANTHER" id="PTHR45691">
    <property type="entry name" value="PROTEIN DIAPHANOUS"/>
    <property type="match status" value="1"/>
</dbReference>
<proteinExistence type="predicted"/>
<accession>A0AAD6HVI7</accession>